<evidence type="ECO:0000313" key="9">
    <source>
        <dbReference type="Proteomes" id="UP000291404"/>
    </source>
</evidence>
<evidence type="ECO:0000256" key="6">
    <source>
        <dbReference type="SAM" id="MobiDB-lite"/>
    </source>
</evidence>
<evidence type="ECO:0000256" key="4">
    <source>
        <dbReference type="ARBA" id="ARBA00022927"/>
    </source>
</evidence>
<keyword evidence="3" id="KW-0813">Transport</keyword>
<evidence type="ECO:0000256" key="2">
    <source>
        <dbReference type="ARBA" id="ARBA00006613"/>
    </source>
</evidence>
<comment type="caution">
    <text evidence="8">The sequence shown here is derived from an EMBL/GenBank/DDBJ whole genome shotgun (WGS) entry which is preliminary data.</text>
</comment>
<dbReference type="GO" id="GO:0006886">
    <property type="term" value="P:intracellular protein transport"/>
    <property type="evidence" value="ECO:0007669"/>
    <property type="project" value="InterPro"/>
</dbReference>
<dbReference type="AlphaFoldDB" id="A0A4Q9L611"/>
<dbReference type="Gene3D" id="1.25.10.10">
    <property type="entry name" value="Leucine-rich Repeat Variant"/>
    <property type="match status" value="1"/>
</dbReference>
<dbReference type="PANTHER" id="PTHR11134">
    <property type="entry name" value="ADAPTOR COMPLEX SUBUNIT BETA FAMILY MEMBER"/>
    <property type="match status" value="1"/>
</dbReference>
<feature type="compositionally biased region" description="Basic and acidic residues" evidence="6">
    <location>
        <begin position="778"/>
        <end position="793"/>
    </location>
</feature>
<dbReference type="GO" id="GO:0012505">
    <property type="term" value="C:endomembrane system"/>
    <property type="evidence" value="ECO:0007669"/>
    <property type="project" value="UniProtKB-SubCell"/>
</dbReference>
<dbReference type="GO" id="GO:0030117">
    <property type="term" value="C:membrane coat"/>
    <property type="evidence" value="ECO:0007669"/>
    <property type="project" value="InterPro"/>
</dbReference>
<dbReference type="VEuPathDB" id="MicrosporidiaDB:CWI39_0830p0010"/>
<dbReference type="Proteomes" id="UP000291404">
    <property type="component" value="Unassembled WGS sequence"/>
</dbReference>
<dbReference type="InterPro" id="IPR026739">
    <property type="entry name" value="AP_beta"/>
</dbReference>
<comment type="subcellular location">
    <subcellularLocation>
        <location evidence="1">Endomembrane system</location>
    </subcellularLocation>
</comment>
<sequence>MLLKNSTLKDVTNKLISRQEFIEYKKLPEQLNQTPDKEITVQINKNLASKNMQKVKKAMQTIICLANQNYNMSFLFPHIVPLTDSTDPFLKLLTNIYLITYSQSNAAILLLSVNTLLKDLYDTDILIKQMAIATTGYFTDTAILSYFIQPLIKNSKHFSPEIRSSIAQVLQKYFFIHPETFYKNTSLGDILVQMCYDKEPIVRYNSLTTLLHIEPKYKVLPNHEIFHLLYMAHNLYFHRDNTSCIELISNTKYLKASILILLNFIYNRKETFELNEMKIVKGTLTKFLCLSDTEISIITGEILLCLHLNDQTYLTEKSDMCNQDITTTKIINNIIYVLFSLSEKDQQIDLEILKVLHRFLKNIYVKNTNTKEFITETENTKDIKNKIHEGINISDYLLINIEDSYEIIEEKLEILSLLQNFKKHENLSKIFQANNILTNEILFLYKRNDLSLLCLEILISHCICLEEVFIYCLTTHPKESLNLLLPKFPFNQSFSVFIEKVLANFIRICNGMHYSTPTSTYTFIYTKFITNQSFIIKNVLFLYSNVKTHIKSDLETDTEIEEMIESYESIEDESIKHALVKYYVCMFIKGILNRNKIEEKLKFIGREYKRVNELCGTILKVLKEKNTLEGFKDWVEFTNTNYIDKDIIKETNNHNFKDKNMTNKNSTDKKEINMNTIRDYNEDTKKDAIRDTNKDNNEEMTSNINEFSHPNYLKREKIERFIICNPNKVSCKEVSTEETPVKESILEKLTNFKISSALEIKKRYKEYIPSEISTKNKSPSDNKSSKEDIKSPDECQNSQITPTIDPNTSTPIKDKKHKDKFITVLNTPLVTSKLIIRNKVLYLLIEGVNEPFDISYYINSNTIESYRISTPQLLKVIQYSYEVLFQEILFTVTSKDSGVPVNYRYGIIPIEYLIIPHKVSIEYFTDKYNTLPYYSVLSYNNLSKYKKDFYFIDDNTFCFKVFKDEFYGKTHSNQVILKGSNKKLKGYNALEIIRLSKDRVRELSKVNHIQLE</sequence>
<keyword evidence="9" id="KW-1185">Reference proteome</keyword>
<dbReference type="InterPro" id="IPR002553">
    <property type="entry name" value="Clathrin/coatomer_adapt-like_N"/>
</dbReference>
<evidence type="ECO:0000256" key="3">
    <source>
        <dbReference type="ARBA" id="ARBA00022448"/>
    </source>
</evidence>
<dbReference type="GO" id="GO:0016192">
    <property type="term" value="P:vesicle-mediated transport"/>
    <property type="evidence" value="ECO:0007669"/>
    <property type="project" value="InterPro"/>
</dbReference>
<dbReference type="EMBL" id="PITI01000998">
    <property type="protein sequence ID" value="TBU03037.1"/>
    <property type="molecule type" value="Genomic_DNA"/>
</dbReference>
<feature type="region of interest" description="Disordered" evidence="6">
    <location>
        <begin position="772"/>
        <end position="812"/>
    </location>
</feature>
<reference evidence="8 9" key="1">
    <citation type="submission" date="2017-12" db="EMBL/GenBank/DDBJ databases">
        <authorList>
            <person name="Pombert J.-F."/>
            <person name="Haag K.L."/>
            <person name="Ebert D."/>
        </authorList>
    </citation>
    <scope>NUCLEOTIDE SEQUENCE [LARGE SCALE GENOMIC DNA]</scope>
    <source>
        <strain evidence="8">BE-OM-2</strain>
    </source>
</reference>
<evidence type="ECO:0000256" key="1">
    <source>
        <dbReference type="ARBA" id="ARBA00004308"/>
    </source>
</evidence>
<dbReference type="SUPFAM" id="SSF48371">
    <property type="entry name" value="ARM repeat"/>
    <property type="match status" value="1"/>
</dbReference>
<evidence type="ECO:0000256" key="5">
    <source>
        <dbReference type="ARBA" id="ARBA00023136"/>
    </source>
</evidence>
<keyword evidence="4" id="KW-0653">Protein transport</keyword>
<accession>A0A4Q9L611</accession>
<dbReference type="InterPro" id="IPR016024">
    <property type="entry name" value="ARM-type_fold"/>
</dbReference>
<gene>
    <name evidence="8" type="ORF">CWI36_0998p0010</name>
</gene>
<evidence type="ECO:0000313" key="8">
    <source>
        <dbReference type="EMBL" id="TBU03037.1"/>
    </source>
</evidence>
<evidence type="ECO:0000259" key="7">
    <source>
        <dbReference type="Pfam" id="PF01602"/>
    </source>
</evidence>
<keyword evidence="5" id="KW-0472">Membrane</keyword>
<name>A0A4Q9L611_9MICR</name>
<protein>
    <submittedName>
        <fullName evidence="8">Putative subunit beta of AP-4 vesicle coat complex</fullName>
    </submittedName>
</protein>
<dbReference type="STRING" id="148818.A0A4Q9L611"/>
<comment type="similarity">
    <text evidence="2">Belongs to the adaptor complexes large subunit family.</text>
</comment>
<dbReference type="InterPro" id="IPR011989">
    <property type="entry name" value="ARM-like"/>
</dbReference>
<dbReference type="Pfam" id="PF01602">
    <property type="entry name" value="Adaptin_N"/>
    <property type="match status" value="1"/>
</dbReference>
<feature type="compositionally biased region" description="Polar residues" evidence="6">
    <location>
        <begin position="794"/>
        <end position="811"/>
    </location>
</feature>
<dbReference type="VEuPathDB" id="MicrosporidiaDB:CWI36_0998p0010"/>
<organism evidence="8 9">
    <name type="scientific">Hamiltosporidium magnivora</name>
    <dbReference type="NCBI Taxonomy" id="148818"/>
    <lineage>
        <taxon>Eukaryota</taxon>
        <taxon>Fungi</taxon>
        <taxon>Fungi incertae sedis</taxon>
        <taxon>Microsporidia</taxon>
        <taxon>Dubosqiidae</taxon>
        <taxon>Hamiltosporidium</taxon>
    </lineage>
</organism>
<proteinExistence type="inferred from homology"/>
<feature type="domain" description="Clathrin/coatomer adaptor adaptin-like N-terminal" evidence="7">
    <location>
        <begin position="37"/>
        <end position="249"/>
    </location>
</feature>